<keyword evidence="3" id="KW-0804">Transcription</keyword>
<dbReference type="Gene3D" id="3.30.70.920">
    <property type="match status" value="1"/>
</dbReference>
<sequence length="154" mass="16866">MKERLDATDARILHELQTDARLSMRELGRRVNLSAPAVTERVRRLEDAGIITGYRATVNPHPLGRTITAFIGVQDSGQRDPMLVKWAKARDGVLECHSVTGENSCMLRVAVSSIAELETILGELIQMGFTCSTSIVLSTPLSGKMLIPALQPVR</sequence>
<dbReference type="SMART" id="SM00344">
    <property type="entry name" value="HTH_ASNC"/>
    <property type="match status" value="1"/>
</dbReference>
<evidence type="ECO:0000313" key="6">
    <source>
        <dbReference type="Proteomes" id="UP000569951"/>
    </source>
</evidence>
<dbReference type="SUPFAM" id="SSF46785">
    <property type="entry name" value="Winged helix' DNA-binding domain"/>
    <property type="match status" value="1"/>
</dbReference>
<dbReference type="SUPFAM" id="SSF54909">
    <property type="entry name" value="Dimeric alpha+beta barrel"/>
    <property type="match status" value="1"/>
</dbReference>
<dbReference type="GO" id="GO:0043200">
    <property type="term" value="P:response to amino acid"/>
    <property type="evidence" value="ECO:0007669"/>
    <property type="project" value="TreeGrafter"/>
</dbReference>
<dbReference type="InterPro" id="IPR036388">
    <property type="entry name" value="WH-like_DNA-bd_sf"/>
</dbReference>
<dbReference type="PROSITE" id="PS50956">
    <property type="entry name" value="HTH_ASNC_2"/>
    <property type="match status" value="1"/>
</dbReference>
<evidence type="ECO:0000259" key="4">
    <source>
        <dbReference type="PROSITE" id="PS50956"/>
    </source>
</evidence>
<keyword evidence="6" id="KW-1185">Reference proteome</keyword>
<evidence type="ECO:0000313" key="5">
    <source>
        <dbReference type="EMBL" id="MBB6098456.1"/>
    </source>
</evidence>
<organism evidence="5 6">
    <name type="scientific">Deinobacterium chartae</name>
    <dbReference type="NCBI Taxonomy" id="521158"/>
    <lineage>
        <taxon>Bacteria</taxon>
        <taxon>Thermotogati</taxon>
        <taxon>Deinococcota</taxon>
        <taxon>Deinococci</taxon>
        <taxon>Deinococcales</taxon>
        <taxon>Deinococcaceae</taxon>
        <taxon>Deinobacterium</taxon>
    </lineage>
</organism>
<accession>A0A841I017</accession>
<dbReference type="PANTHER" id="PTHR30154:SF53">
    <property type="entry name" value="HTH-TYPE TRANSCRIPTIONAL REGULATOR LRPC"/>
    <property type="match status" value="1"/>
</dbReference>
<evidence type="ECO:0000256" key="2">
    <source>
        <dbReference type="ARBA" id="ARBA00023125"/>
    </source>
</evidence>
<dbReference type="Pfam" id="PF13412">
    <property type="entry name" value="HTH_24"/>
    <property type="match status" value="1"/>
</dbReference>
<dbReference type="Proteomes" id="UP000569951">
    <property type="component" value="Unassembled WGS sequence"/>
</dbReference>
<evidence type="ECO:0000256" key="1">
    <source>
        <dbReference type="ARBA" id="ARBA00023015"/>
    </source>
</evidence>
<dbReference type="PROSITE" id="PS00519">
    <property type="entry name" value="HTH_ASNC_1"/>
    <property type="match status" value="1"/>
</dbReference>
<comment type="caution">
    <text evidence="5">The sequence shown here is derived from an EMBL/GenBank/DDBJ whole genome shotgun (WGS) entry which is preliminary data.</text>
</comment>
<dbReference type="GO" id="GO:0043565">
    <property type="term" value="F:sequence-specific DNA binding"/>
    <property type="evidence" value="ECO:0007669"/>
    <property type="project" value="InterPro"/>
</dbReference>
<protein>
    <submittedName>
        <fullName evidence="5">Lrp/AsnC family leucine-responsive transcriptional regulator</fullName>
    </submittedName>
</protein>
<dbReference type="InterPro" id="IPR011991">
    <property type="entry name" value="ArsR-like_HTH"/>
</dbReference>
<gene>
    <name evidence="5" type="ORF">HNR42_001890</name>
</gene>
<dbReference type="GO" id="GO:0005829">
    <property type="term" value="C:cytosol"/>
    <property type="evidence" value="ECO:0007669"/>
    <property type="project" value="TreeGrafter"/>
</dbReference>
<dbReference type="Pfam" id="PF01037">
    <property type="entry name" value="AsnC_trans_reg"/>
    <property type="match status" value="1"/>
</dbReference>
<dbReference type="EMBL" id="JACHHG010000006">
    <property type="protein sequence ID" value="MBB6098456.1"/>
    <property type="molecule type" value="Genomic_DNA"/>
</dbReference>
<dbReference type="FunFam" id="1.10.10.10:FF:000186">
    <property type="entry name" value="AsnC family transcriptional regulator"/>
    <property type="match status" value="1"/>
</dbReference>
<dbReference type="PRINTS" id="PR00033">
    <property type="entry name" value="HTHASNC"/>
</dbReference>
<dbReference type="RefSeq" id="WP_183986895.1">
    <property type="nucleotide sequence ID" value="NZ_JACHHG010000006.1"/>
</dbReference>
<proteinExistence type="predicted"/>
<dbReference type="InterPro" id="IPR019887">
    <property type="entry name" value="Tscrpt_reg_AsnC/Lrp_C"/>
</dbReference>
<dbReference type="InterPro" id="IPR019888">
    <property type="entry name" value="Tscrpt_reg_AsnC-like"/>
</dbReference>
<keyword evidence="2" id="KW-0238">DNA-binding</keyword>
<name>A0A841I017_9DEIO</name>
<dbReference type="CDD" id="cd00090">
    <property type="entry name" value="HTH_ARSR"/>
    <property type="match status" value="1"/>
</dbReference>
<dbReference type="InterPro" id="IPR000485">
    <property type="entry name" value="AsnC-type_HTH_dom"/>
</dbReference>
<dbReference type="AlphaFoldDB" id="A0A841I017"/>
<dbReference type="InterPro" id="IPR011008">
    <property type="entry name" value="Dimeric_a/b-barrel"/>
</dbReference>
<dbReference type="Gene3D" id="1.10.10.10">
    <property type="entry name" value="Winged helix-like DNA-binding domain superfamily/Winged helix DNA-binding domain"/>
    <property type="match status" value="1"/>
</dbReference>
<dbReference type="PANTHER" id="PTHR30154">
    <property type="entry name" value="LEUCINE-RESPONSIVE REGULATORY PROTEIN"/>
    <property type="match status" value="1"/>
</dbReference>
<dbReference type="InterPro" id="IPR036390">
    <property type="entry name" value="WH_DNA-bd_sf"/>
</dbReference>
<keyword evidence="1" id="KW-0805">Transcription regulation</keyword>
<dbReference type="InterPro" id="IPR019885">
    <property type="entry name" value="Tscrpt_reg_HTH_AsnC-type_CS"/>
</dbReference>
<evidence type="ECO:0000256" key="3">
    <source>
        <dbReference type="ARBA" id="ARBA00023163"/>
    </source>
</evidence>
<reference evidence="5 6" key="1">
    <citation type="submission" date="2020-08" db="EMBL/GenBank/DDBJ databases">
        <title>Genomic Encyclopedia of Type Strains, Phase IV (KMG-IV): sequencing the most valuable type-strain genomes for metagenomic binning, comparative biology and taxonomic classification.</title>
        <authorList>
            <person name="Goeker M."/>
        </authorList>
    </citation>
    <scope>NUCLEOTIDE SEQUENCE [LARGE SCALE GENOMIC DNA]</scope>
    <source>
        <strain evidence="5 6">DSM 21458</strain>
    </source>
</reference>
<feature type="domain" description="HTH asnC-type" evidence="4">
    <location>
        <begin position="5"/>
        <end position="66"/>
    </location>
</feature>